<dbReference type="GO" id="GO:0016788">
    <property type="term" value="F:hydrolase activity, acting on ester bonds"/>
    <property type="evidence" value="ECO:0007669"/>
    <property type="project" value="UniProtKB-ARBA"/>
</dbReference>
<proteinExistence type="predicted"/>
<dbReference type="InterPro" id="IPR013830">
    <property type="entry name" value="SGNH_hydro"/>
</dbReference>
<dbReference type="InterPro" id="IPR051532">
    <property type="entry name" value="Ester_Hydrolysis_Enzymes"/>
</dbReference>
<sequence>MGIILRICFFGDSFTHDVGDEEGLGWRGRIVARLLKERPNLTAYDLGIRRDTSADISNRWEMEALVRLPQGYQHRLAFCFGTNDCADDGSGIRRVSYAETVKNTHAILARSAALAPTILIGPPPILDDPTADHRIEELEPALQSIAEQYNIPFIPMLDTLRHAPQWTQGAAAGDGTHPDRAGYAFMADCIWKWSAFSAWVDSFDNQHSS</sequence>
<dbReference type="SUPFAM" id="SSF52266">
    <property type="entry name" value="SGNH hydrolase"/>
    <property type="match status" value="1"/>
</dbReference>
<organism evidence="2 3">
    <name type="scientific">Agrobacterium vitis</name>
    <name type="common">Rhizobium vitis</name>
    <dbReference type="NCBI Taxonomy" id="373"/>
    <lineage>
        <taxon>Bacteria</taxon>
        <taxon>Pseudomonadati</taxon>
        <taxon>Pseudomonadota</taxon>
        <taxon>Alphaproteobacteria</taxon>
        <taxon>Hyphomicrobiales</taxon>
        <taxon>Rhizobiaceae</taxon>
        <taxon>Rhizobium/Agrobacterium group</taxon>
        <taxon>Agrobacterium</taxon>
    </lineage>
</organism>
<dbReference type="EMBL" id="MBEV02000019">
    <property type="protein sequence ID" value="MUP07764.1"/>
    <property type="molecule type" value="Genomic_DNA"/>
</dbReference>
<feature type="domain" description="SGNH hydrolase-type esterase" evidence="1">
    <location>
        <begin position="9"/>
        <end position="184"/>
    </location>
</feature>
<dbReference type="InterPro" id="IPR036514">
    <property type="entry name" value="SGNH_hydro_sf"/>
</dbReference>
<evidence type="ECO:0000313" key="3">
    <source>
        <dbReference type="Proteomes" id="UP000175993"/>
    </source>
</evidence>
<accession>A0ABD6GJ01</accession>
<dbReference type="Gene3D" id="3.40.50.1110">
    <property type="entry name" value="SGNH hydrolase"/>
    <property type="match status" value="1"/>
</dbReference>
<reference evidence="2 3" key="1">
    <citation type="submission" date="2019-11" db="EMBL/GenBank/DDBJ databases">
        <title>Whole-genome sequencing of Allorhizobium vitis.</title>
        <authorList>
            <person name="Gan H.M."/>
            <person name="Savka M.A."/>
        </authorList>
    </citation>
    <scope>NUCLEOTIDE SEQUENCE [LARGE SCALE GENOMIC DNA]</scope>
    <source>
        <strain evidence="2 3">AB4</strain>
    </source>
</reference>
<dbReference type="PANTHER" id="PTHR30383">
    <property type="entry name" value="THIOESTERASE 1/PROTEASE 1/LYSOPHOSPHOLIPASE L1"/>
    <property type="match status" value="1"/>
</dbReference>
<dbReference type="AlphaFoldDB" id="A0ABD6GJ01"/>
<comment type="caution">
    <text evidence="2">The sequence shown here is derived from an EMBL/GenBank/DDBJ whole genome shotgun (WGS) entry which is preliminary data.</text>
</comment>
<dbReference type="Proteomes" id="UP000175993">
    <property type="component" value="Unassembled WGS sequence"/>
</dbReference>
<protein>
    <recommendedName>
        <fullName evidence="1">SGNH hydrolase-type esterase domain-containing protein</fullName>
    </recommendedName>
</protein>
<gene>
    <name evidence="2" type="ORF">BBI04_023545</name>
</gene>
<evidence type="ECO:0000259" key="1">
    <source>
        <dbReference type="Pfam" id="PF13472"/>
    </source>
</evidence>
<evidence type="ECO:0000313" key="2">
    <source>
        <dbReference type="EMBL" id="MUP07764.1"/>
    </source>
</evidence>
<name>A0ABD6GJ01_AGRVI</name>
<dbReference type="Pfam" id="PF13472">
    <property type="entry name" value="Lipase_GDSL_2"/>
    <property type="match status" value="1"/>
</dbReference>